<organism evidence="1 2">
    <name type="scientific">Flavobacterium ponti</name>
    <dbReference type="NCBI Taxonomy" id="665133"/>
    <lineage>
        <taxon>Bacteria</taxon>
        <taxon>Pseudomonadati</taxon>
        <taxon>Bacteroidota</taxon>
        <taxon>Flavobacteriia</taxon>
        <taxon>Flavobacteriales</taxon>
        <taxon>Flavobacteriaceae</taxon>
        <taxon>Flavobacterium</taxon>
    </lineage>
</organism>
<sequence>MCLNYQQPSNSNNVNFDDLPFNFIISNSHTSADLSNSPHGNLYAIVPDNISSFGSLYNSTFYGSSNLEKIKKMDLDLKNEYEWGDGNNWNTVNQDDLAMKYLQYINSKQNFGISLYRKKFDINNNPTGNWEKLSLGTENGVTVLIKTPC</sequence>
<protein>
    <submittedName>
        <fullName evidence="1">Uncharacterized protein</fullName>
    </submittedName>
</protein>
<accession>A0ABV9P2P6</accession>
<dbReference type="EMBL" id="JBHSGW010000019">
    <property type="protein sequence ID" value="MFC4739878.1"/>
    <property type="molecule type" value="Genomic_DNA"/>
</dbReference>
<evidence type="ECO:0000313" key="2">
    <source>
        <dbReference type="Proteomes" id="UP001595885"/>
    </source>
</evidence>
<keyword evidence="2" id="KW-1185">Reference proteome</keyword>
<dbReference type="RefSeq" id="WP_379740152.1">
    <property type="nucleotide sequence ID" value="NZ_JBHSGW010000019.1"/>
</dbReference>
<gene>
    <name evidence="1" type="ORF">ACFO3U_07715</name>
</gene>
<proteinExistence type="predicted"/>
<comment type="caution">
    <text evidence="1">The sequence shown here is derived from an EMBL/GenBank/DDBJ whole genome shotgun (WGS) entry which is preliminary data.</text>
</comment>
<reference evidence="2" key="1">
    <citation type="journal article" date="2019" name="Int. J. Syst. Evol. Microbiol.">
        <title>The Global Catalogue of Microorganisms (GCM) 10K type strain sequencing project: providing services to taxonomists for standard genome sequencing and annotation.</title>
        <authorList>
            <consortium name="The Broad Institute Genomics Platform"/>
            <consortium name="The Broad Institute Genome Sequencing Center for Infectious Disease"/>
            <person name="Wu L."/>
            <person name="Ma J."/>
        </authorList>
    </citation>
    <scope>NUCLEOTIDE SEQUENCE [LARGE SCALE GENOMIC DNA]</scope>
    <source>
        <strain evidence="2">CCUG 50349</strain>
    </source>
</reference>
<name>A0ABV9P2P6_9FLAO</name>
<dbReference type="Proteomes" id="UP001595885">
    <property type="component" value="Unassembled WGS sequence"/>
</dbReference>
<evidence type="ECO:0000313" key="1">
    <source>
        <dbReference type="EMBL" id="MFC4739878.1"/>
    </source>
</evidence>